<evidence type="ECO:0000256" key="10">
    <source>
        <dbReference type="ARBA" id="ARBA00044770"/>
    </source>
</evidence>
<evidence type="ECO:0000256" key="6">
    <source>
        <dbReference type="ARBA" id="ARBA00022676"/>
    </source>
</evidence>
<dbReference type="PANTHER" id="PTHR32282">
    <property type="entry name" value="BINDING PROTEIN TRANSPEPTIDASE, PUTATIVE-RELATED"/>
    <property type="match status" value="1"/>
</dbReference>
<feature type="compositionally biased region" description="Polar residues" evidence="12">
    <location>
        <begin position="289"/>
        <end position="298"/>
    </location>
</feature>
<dbReference type="GO" id="GO:0009252">
    <property type="term" value="P:peptidoglycan biosynthetic process"/>
    <property type="evidence" value="ECO:0007669"/>
    <property type="project" value="UniProtKB-UniPathway"/>
</dbReference>
<sequence>MALALARSHALLAAALVAAVLGSAPSASCAHTLPSFAQVRADFHSSETWLLDRQGQRIQRVRTDFQARRGDWTALEDISPALLHAILLTEDKRFYEHSGVDWAAVGSAAWGNLWNERTRGASTITMQLAGLLNAELRARTGGRTWRQKWRQLWSARDLEAHWSKAEILEAYVNLAPFRGELIGIDSLARNTFGKAPSGLDAREAALTAALLRAPNAPATRVAERACLILAQAQSPWGQDCRALRLYTEAALSRPAQRATSGDAPHFARYVMRGAAQPQPAQSAEPAATQDHTAPSNTARAREVREIPSSLDSRLQRHAAQVLQQQVQALTRHNVHDGAALVLDNASGEVLAWVGTSGLSRSPEVDAVLGLRQPGSTLKPFLYAQAIAQKRLTAASLLEDSPTRIPTAFGLYAPENYDQSYKGWVSVRQALGSSLNIPAVRTLRMVSPESFAQLLRALELHLPEPAGYYGYALALGGVDANLLQLTNAYRTLANGGLHSPIRTQVQPLPTTTQAPHPGANAALPVTSPTLSLALSPDSRRVLDAPVAYIVGDILSDRHARLLTFGTDSALATRFWSAVKTGTSQDMRDNWAIGYTPHFTIGVWVGNADGSPMHNVSGIAGAAPVWASIAAFAHRLRPGQRPAPPPELVRLRVRYLAENTGENDRLSAAPSPALLLEAERDEWFLPGTEQAQFTLRRAPAPALAAPSGTGAGGRDPTPARPDARILEPADGTILALDPDIPPANQMLRIASNHPAPSWWLNGQRVSGLQPGHRHWYWPPTPGRHTIELRSASGQRVIDRVRIEVRGASLKP</sequence>
<dbReference type="InterPro" id="IPR036950">
    <property type="entry name" value="PBP_transglycosylase"/>
</dbReference>
<evidence type="ECO:0000256" key="8">
    <source>
        <dbReference type="ARBA" id="ARBA00022801"/>
    </source>
</evidence>
<comment type="similarity">
    <text evidence="3">In the N-terminal section; belongs to the glycosyltransferase 51 family.</text>
</comment>
<evidence type="ECO:0000259" key="15">
    <source>
        <dbReference type="Pfam" id="PF00912"/>
    </source>
</evidence>
<feature type="compositionally biased region" description="Low complexity" evidence="12">
    <location>
        <begin position="274"/>
        <end position="287"/>
    </location>
</feature>
<feature type="domain" description="Penicillin-binding C-terminal" evidence="16">
    <location>
        <begin position="720"/>
        <end position="794"/>
    </location>
</feature>
<dbReference type="Pfam" id="PF00912">
    <property type="entry name" value="Transgly"/>
    <property type="match status" value="1"/>
</dbReference>
<keyword evidence="9" id="KW-0511">Multifunctional enzyme</keyword>
<evidence type="ECO:0000259" key="14">
    <source>
        <dbReference type="Pfam" id="PF00905"/>
    </source>
</evidence>
<dbReference type="NCBIfam" id="TIGR02073">
    <property type="entry name" value="PBP_1c"/>
    <property type="match status" value="1"/>
</dbReference>
<dbReference type="RefSeq" id="WP_122253797.1">
    <property type="nucleotide sequence ID" value="NZ_RDQL01000005.1"/>
</dbReference>
<dbReference type="InterPro" id="IPR023346">
    <property type="entry name" value="Lysozyme-like_dom_sf"/>
</dbReference>
<dbReference type="GO" id="GO:0004180">
    <property type="term" value="F:carboxypeptidase activity"/>
    <property type="evidence" value="ECO:0007669"/>
    <property type="project" value="UniProtKB-KW"/>
</dbReference>
<comment type="catalytic activity">
    <reaction evidence="11">
        <text>[GlcNAc-(1-&gt;4)-Mur2Ac(oyl-L-Ala-gamma-D-Glu-L-Lys-D-Ala-D-Ala)](n)-di-trans,octa-cis-undecaprenyl diphosphate + beta-D-GlcNAc-(1-&gt;4)-Mur2Ac(oyl-L-Ala-gamma-D-Glu-L-Lys-D-Ala-D-Ala)-di-trans,octa-cis-undecaprenyl diphosphate = [GlcNAc-(1-&gt;4)-Mur2Ac(oyl-L-Ala-gamma-D-Glu-L-Lys-D-Ala-D-Ala)](n+1)-di-trans,octa-cis-undecaprenyl diphosphate + di-trans,octa-cis-undecaprenyl diphosphate + H(+)</text>
        <dbReference type="Rhea" id="RHEA:23708"/>
        <dbReference type="Rhea" id="RHEA-COMP:9602"/>
        <dbReference type="Rhea" id="RHEA-COMP:9603"/>
        <dbReference type="ChEBI" id="CHEBI:15378"/>
        <dbReference type="ChEBI" id="CHEBI:58405"/>
        <dbReference type="ChEBI" id="CHEBI:60033"/>
        <dbReference type="ChEBI" id="CHEBI:78435"/>
        <dbReference type="EC" id="2.4.99.28"/>
    </reaction>
</comment>
<keyword evidence="6" id="KW-0328">Glycosyltransferase</keyword>
<dbReference type="GO" id="GO:0008658">
    <property type="term" value="F:penicillin binding"/>
    <property type="evidence" value="ECO:0007669"/>
    <property type="project" value="InterPro"/>
</dbReference>
<dbReference type="GO" id="GO:0030288">
    <property type="term" value="C:outer membrane-bounded periplasmic space"/>
    <property type="evidence" value="ECO:0007669"/>
    <property type="project" value="TreeGrafter"/>
</dbReference>
<protein>
    <recommendedName>
        <fullName evidence="10">peptidoglycan glycosyltransferase</fullName>
        <ecNumber evidence="10">2.4.99.28</ecNumber>
    </recommendedName>
</protein>
<comment type="similarity">
    <text evidence="2">In the C-terminal section; belongs to the transpeptidase family.</text>
</comment>
<dbReference type="InterPro" id="IPR009647">
    <property type="entry name" value="PBP_C"/>
</dbReference>
<dbReference type="GO" id="GO:0006508">
    <property type="term" value="P:proteolysis"/>
    <property type="evidence" value="ECO:0007669"/>
    <property type="project" value="UniProtKB-KW"/>
</dbReference>
<evidence type="ECO:0000259" key="16">
    <source>
        <dbReference type="Pfam" id="PF06832"/>
    </source>
</evidence>
<evidence type="ECO:0000256" key="9">
    <source>
        <dbReference type="ARBA" id="ARBA00023268"/>
    </source>
</evidence>
<dbReference type="Pfam" id="PF00905">
    <property type="entry name" value="Transpeptidase"/>
    <property type="match status" value="1"/>
</dbReference>
<dbReference type="Gene3D" id="1.10.3810.10">
    <property type="entry name" value="Biosynthetic peptidoglycan transglycosylase-like"/>
    <property type="match status" value="1"/>
</dbReference>
<dbReference type="InterPro" id="IPR001460">
    <property type="entry name" value="PCN-bd_Tpept"/>
</dbReference>
<feature type="chain" id="PRO_5018271540" description="peptidoglycan glycosyltransferase" evidence="13">
    <location>
        <begin position="30"/>
        <end position="809"/>
    </location>
</feature>
<dbReference type="UniPathway" id="UPA00219"/>
<evidence type="ECO:0000256" key="13">
    <source>
        <dbReference type="SAM" id="SignalP"/>
    </source>
</evidence>
<gene>
    <name evidence="17" type="primary">pbpC</name>
    <name evidence="17" type="ORF">EBQ25_05485</name>
</gene>
<dbReference type="InterPro" id="IPR012338">
    <property type="entry name" value="Beta-lactam/transpept-like"/>
</dbReference>
<feature type="region of interest" description="Disordered" evidence="12">
    <location>
        <begin position="698"/>
        <end position="721"/>
    </location>
</feature>
<proteinExistence type="inferred from homology"/>
<dbReference type="InterPro" id="IPR050396">
    <property type="entry name" value="Glycosyltr_51/Transpeptidase"/>
</dbReference>
<evidence type="ECO:0000256" key="3">
    <source>
        <dbReference type="ARBA" id="ARBA00007739"/>
    </source>
</evidence>
<evidence type="ECO:0000256" key="2">
    <source>
        <dbReference type="ARBA" id="ARBA00007090"/>
    </source>
</evidence>
<keyword evidence="13" id="KW-0732">Signal</keyword>
<reference evidence="17 18" key="1">
    <citation type="submission" date="2018-10" db="EMBL/GenBank/DDBJ databases">
        <title>Comamonadaceae CDC group NO-1 genome sequencing and assembly.</title>
        <authorList>
            <person name="Bernier A.-M."/>
            <person name="Bernard K."/>
        </authorList>
    </citation>
    <scope>NUCLEOTIDE SEQUENCE [LARGE SCALE GENOMIC DNA]</scope>
    <source>
        <strain evidence="17 18">NML161473</strain>
    </source>
</reference>
<dbReference type="EC" id="2.4.99.28" evidence="10"/>
<feature type="signal peptide" evidence="13">
    <location>
        <begin position="1"/>
        <end position="29"/>
    </location>
</feature>
<evidence type="ECO:0000313" key="17">
    <source>
        <dbReference type="EMBL" id="RMX00515.1"/>
    </source>
</evidence>
<dbReference type="AlphaFoldDB" id="A0A3M6QCA9"/>
<organism evidence="17 18">
    <name type="scientific">Allofranklinella schreckenbergeri</name>
    <dbReference type="NCBI Taxonomy" id="1076744"/>
    <lineage>
        <taxon>Bacteria</taxon>
        <taxon>Pseudomonadati</taxon>
        <taxon>Pseudomonadota</taxon>
        <taxon>Betaproteobacteria</taxon>
        <taxon>Burkholderiales</taxon>
        <taxon>Comamonadaceae</taxon>
        <taxon>Allofranklinella</taxon>
    </lineage>
</organism>
<evidence type="ECO:0000256" key="11">
    <source>
        <dbReference type="ARBA" id="ARBA00049902"/>
    </source>
</evidence>
<keyword evidence="5" id="KW-0645">Protease</keyword>
<dbReference type="Proteomes" id="UP000267035">
    <property type="component" value="Unassembled WGS sequence"/>
</dbReference>
<evidence type="ECO:0000256" key="12">
    <source>
        <dbReference type="SAM" id="MobiDB-lite"/>
    </source>
</evidence>
<dbReference type="Pfam" id="PF06832">
    <property type="entry name" value="BiPBP_C"/>
    <property type="match status" value="1"/>
</dbReference>
<comment type="pathway">
    <text evidence="1">Cell wall biogenesis; peptidoglycan biosynthesis.</text>
</comment>
<name>A0A3M6QCA9_9BURK</name>
<evidence type="ECO:0000256" key="7">
    <source>
        <dbReference type="ARBA" id="ARBA00022679"/>
    </source>
</evidence>
<evidence type="ECO:0000256" key="1">
    <source>
        <dbReference type="ARBA" id="ARBA00004752"/>
    </source>
</evidence>
<dbReference type="SUPFAM" id="SSF53955">
    <property type="entry name" value="Lysozyme-like"/>
    <property type="match status" value="1"/>
</dbReference>
<keyword evidence="8" id="KW-0378">Hydrolase</keyword>
<dbReference type="PANTHER" id="PTHR32282:SF15">
    <property type="entry name" value="PENICILLIN-BINDING PROTEIN 1C"/>
    <property type="match status" value="1"/>
</dbReference>
<dbReference type="EMBL" id="RDQL01000005">
    <property type="protein sequence ID" value="RMX00515.1"/>
    <property type="molecule type" value="Genomic_DNA"/>
</dbReference>
<dbReference type="InterPro" id="IPR011815">
    <property type="entry name" value="PBP_1c"/>
</dbReference>
<keyword evidence="18" id="KW-1185">Reference proteome</keyword>
<keyword evidence="7" id="KW-0808">Transferase</keyword>
<dbReference type="InterPro" id="IPR001264">
    <property type="entry name" value="Glyco_trans_51"/>
</dbReference>
<evidence type="ECO:0000256" key="4">
    <source>
        <dbReference type="ARBA" id="ARBA00022645"/>
    </source>
</evidence>
<comment type="caution">
    <text evidence="17">The sequence shown here is derived from an EMBL/GenBank/DDBJ whole genome shotgun (WGS) entry which is preliminary data.</text>
</comment>
<feature type="region of interest" description="Disordered" evidence="12">
    <location>
        <begin position="274"/>
        <end position="301"/>
    </location>
</feature>
<dbReference type="SUPFAM" id="SSF56601">
    <property type="entry name" value="beta-lactamase/transpeptidase-like"/>
    <property type="match status" value="1"/>
</dbReference>
<evidence type="ECO:0000313" key="18">
    <source>
        <dbReference type="Proteomes" id="UP000267035"/>
    </source>
</evidence>
<evidence type="ECO:0000256" key="5">
    <source>
        <dbReference type="ARBA" id="ARBA00022670"/>
    </source>
</evidence>
<accession>A0A3M6QCA9</accession>
<dbReference type="GO" id="GO:0008955">
    <property type="term" value="F:peptidoglycan glycosyltransferase activity"/>
    <property type="evidence" value="ECO:0007669"/>
    <property type="project" value="UniProtKB-EC"/>
</dbReference>
<dbReference type="Gene3D" id="3.40.710.10">
    <property type="entry name" value="DD-peptidase/beta-lactamase superfamily"/>
    <property type="match status" value="1"/>
</dbReference>
<feature type="domain" description="Penicillin-binding protein transpeptidase" evidence="14">
    <location>
        <begin position="337"/>
        <end position="501"/>
    </location>
</feature>
<keyword evidence="4" id="KW-0121">Carboxypeptidase</keyword>
<feature type="domain" description="Glycosyl transferase family 51" evidence="15">
    <location>
        <begin position="59"/>
        <end position="231"/>
    </location>
</feature>